<reference evidence="9 10" key="1">
    <citation type="submission" date="2019-04" db="EMBL/GenBank/DDBJ databases">
        <title>Pedobacter sp. AR-3-17 sp. nov., isolated from Arctic soil.</title>
        <authorList>
            <person name="Dahal R.H."/>
            <person name="Kim D.-U."/>
        </authorList>
    </citation>
    <scope>NUCLEOTIDE SEQUENCE [LARGE SCALE GENOMIC DNA]</scope>
    <source>
        <strain evidence="9 10">AR-3-17</strain>
    </source>
</reference>
<dbReference type="GO" id="GO:0006508">
    <property type="term" value="P:proteolysis"/>
    <property type="evidence" value="ECO:0007669"/>
    <property type="project" value="UniProtKB-KW"/>
</dbReference>
<dbReference type="SUPFAM" id="SSF144091">
    <property type="entry name" value="Rhomboid-like"/>
    <property type="match status" value="1"/>
</dbReference>
<dbReference type="PANTHER" id="PTHR43731:SF14">
    <property type="entry name" value="PRESENILIN-ASSOCIATED RHOMBOID-LIKE PROTEIN, MITOCHONDRIAL"/>
    <property type="match status" value="1"/>
</dbReference>
<comment type="caution">
    <text evidence="9">The sequence shown here is derived from an EMBL/GenBank/DDBJ whole genome shotgun (WGS) entry which is preliminary data.</text>
</comment>
<keyword evidence="3 7" id="KW-0812">Transmembrane</keyword>
<feature type="transmembrane region" description="Helical" evidence="7">
    <location>
        <begin position="60"/>
        <end position="84"/>
    </location>
</feature>
<evidence type="ECO:0000256" key="3">
    <source>
        <dbReference type="ARBA" id="ARBA00022692"/>
    </source>
</evidence>
<keyword evidence="5 7" id="KW-1133">Transmembrane helix</keyword>
<sequence length="275" mass="31161">MREFRPLGNTLFPPVVKNLLIINGILFFATYVFIQSFGFDLTEHLALFYYSSSKFRIWQLFTHLFMHASVMHIFSNMFALWMFGSILENYLGSKKFLNYYILTGIGASILFMGVQYFELSPLQKQVEIYSAQPSASNFEKFIVENVPDQIQPNFNEILTFYSANPVSVEAKTASVELANAYLNAKINTATLGASGAVFGILLAFGMLFPNALIYIYFFFPMKAKYLVILYGAFELYSGVANNPDDNVAHFAHLGGMLIGFILLKAWNIKRSDSLF</sequence>
<dbReference type="OrthoDB" id="9807874at2"/>
<keyword evidence="9" id="KW-0645">Protease</keyword>
<feature type="transmembrane region" description="Helical" evidence="7">
    <location>
        <begin position="96"/>
        <end position="117"/>
    </location>
</feature>
<keyword evidence="4" id="KW-0378">Hydrolase</keyword>
<dbReference type="PANTHER" id="PTHR43731">
    <property type="entry name" value="RHOMBOID PROTEASE"/>
    <property type="match status" value="1"/>
</dbReference>
<keyword evidence="10" id="KW-1185">Reference proteome</keyword>
<dbReference type="Pfam" id="PF01694">
    <property type="entry name" value="Rhomboid"/>
    <property type="match status" value="2"/>
</dbReference>
<gene>
    <name evidence="9" type="ORF">FA046_05015</name>
</gene>
<dbReference type="Gene3D" id="1.20.1540.10">
    <property type="entry name" value="Rhomboid-like"/>
    <property type="match status" value="1"/>
</dbReference>
<keyword evidence="6 7" id="KW-0472">Membrane</keyword>
<dbReference type="InterPro" id="IPR022764">
    <property type="entry name" value="Peptidase_S54_rhomboid_dom"/>
</dbReference>
<dbReference type="InterPro" id="IPR035952">
    <property type="entry name" value="Rhomboid-like_sf"/>
</dbReference>
<evidence type="ECO:0000256" key="2">
    <source>
        <dbReference type="ARBA" id="ARBA00009045"/>
    </source>
</evidence>
<feature type="domain" description="Peptidase S54 rhomboid" evidence="8">
    <location>
        <begin position="56"/>
        <end position="112"/>
    </location>
</feature>
<evidence type="ECO:0000313" key="10">
    <source>
        <dbReference type="Proteomes" id="UP000308181"/>
    </source>
</evidence>
<dbReference type="Proteomes" id="UP000308181">
    <property type="component" value="Unassembled WGS sequence"/>
</dbReference>
<evidence type="ECO:0000256" key="7">
    <source>
        <dbReference type="SAM" id="Phobius"/>
    </source>
</evidence>
<evidence type="ECO:0000256" key="1">
    <source>
        <dbReference type="ARBA" id="ARBA00004141"/>
    </source>
</evidence>
<dbReference type="InterPro" id="IPR050925">
    <property type="entry name" value="Rhomboid_protease_S54"/>
</dbReference>
<feature type="transmembrane region" description="Helical" evidence="7">
    <location>
        <begin position="247"/>
        <end position="266"/>
    </location>
</feature>
<comment type="similarity">
    <text evidence="2">Belongs to the peptidase S54 family.</text>
</comment>
<evidence type="ECO:0000259" key="8">
    <source>
        <dbReference type="Pfam" id="PF01694"/>
    </source>
</evidence>
<evidence type="ECO:0000313" key="9">
    <source>
        <dbReference type="EMBL" id="TKC01039.1"/>
    </source>
</evidence>
<evidence type="ECO:0000256" key="6">
    <source>
        <dbReference type="ARBA" id="ARBA00023136"/>
    </source>
</evidence>
<dbReference type="RefSeq" id="WP_136825244.1">
    <property type="nucleotide sequence ID" value="NZ_SWBP01000001.1"/>
</dbReference>
<dbReference type="GO" id="GO:0004252">
    <property type="term" value="F:serine-type endopeptidase activity"/>
    <property type="evidence" value="ECO:0007669"/>
    <property type="project" value="InterPro"/>
</dbReference>
<name>A0A4U1C6J7_9SPHI</name>
<proteinExistence type="inferred from homology"/>
<comment type="subcellular location">
    <subcellularLocation>
        <location evidence="1">Membrane</location>
        <topology evidence="1">Multi-pass membrane protein</topology>
    </subcellularLocation>
</comment>
<dbReference type="EMBL" id="SWBP01000001">
    <property type="protein sequence ID" value="TKC01039.1"/>
    <property type="molecule type" value="Genomic_DNA"/>
</dbReference>
<organism evidence="9 10">
    <name type="scientific">Pedobacter cryophilus</name>
    <dbReference type="NCBI Taxonomy" id="2571271"/>
    <lineage>
        <taxon>Bacteria</taxon>
        <taxon>Pseudomonadati</taxon>
        <taxon>Bacteroidota</taxon>
        <taxon>Sphingobacteriia</taxon>
        <taxon>Sphingobacteriales</taxon>
        <taxon>Sphingobacteriaceae</taxon>
        <taxon>Pedobacter</taxon>
    </lineage>
</organism>
<feature type="transmembrane region" description="Helical" evidence="7">
    <location>
        <begin position="20"/>
        <end position="39"/>
    </location>
</feature>
<accession>A0A4U1C6J7</accession>
<evidence type="ECO:0000256" key="4">
    <source>
        <dbReference type="ARBA" id="ARBA00022801"/>
    </source>
</evidence>
<dbReference type="AlphaFoldDB" id="A0A4U1C6J7"/>
<evidence type="ECO:0000256" key="5">
    <source>
        <dbReference type="ARBA" id="ARBA00022989"/>
    </source>
</evidence>
<dbReference type="GO" id="GO:0016020">
    <property type="term" value="C:membrane"/>
    <property type="evidence" value="ECO:0007669"/>
    <property type="project" value="UniProtKB-SubCell"/>
</dbReference>
<feature type="transmembrane region" description="Helical" evidence="7">
    <location>
        <begin position="195"/>
        <end position="219"/>
    </location>
</feature>
<feature type="domain" description="Peptidase S54 rhomboid" evidence="8">
    <location>
        <begin position="181"/>
        <end position="262"/>
    </location>
</feature>
<protein>
    <submittedName>
        <fullName evidence="9">Rhomboid family intramembrane serine protease</fullName>
    </submittedName>
</protein>